<evidence type="ECO:0000256" key="4">
    <source>
        <dbReference type="ARBA" id="ARBA00022912"/>
    </source>
</evidence>
<evidence type="ECO:0000256" key="1">
    <source>
        <dbReference type="ARBA" id="ARBA00008601"/>
    </source>
</evidence>
<proteinExistence type="inferred from homology"/>
<evidence type="ECO:0000256" key="3">
    <source>
        <dbReference type="ARBA" id="ARBA00022801"/>
    </source>
</evidence>
<dbReference type="SUPFAM" id="SSF52799">
    <property type="entry name" value="(Phosphotyrosine protein) phosphatases II"/>
    <property type="match status" value="1"/>
</dbReference>
<sequence length="269" mass="29917">MRAHGLCYQAAVDLVKSRRPVAAMNPSFQEQLQYYEKAGFDVHAAHQLFISARAQSLKNSNRIRAYRPAASTLHLHPAMQTLQLPRMLAMDLEFACRGCKILLFHAADVVVQEPSVNTTVRVQDTREEALRGVNHAECPQNSTTLLQSEVTWMGAQAQRKRAHTLGAVAFGLSAGERDVESLVLNDAHMLQEMLARTHLSLGQPLPWMPRNETSLVSEDNGLTFRIKCPGCSVALGSRRVQNNDIHQMQSSHACKIDLDAIVARESKKD</sequence>
<dbReference type="GO" id="GO:0004725">
    <property type="term" value="F:protein tyrosine phosphatase activity"/>
    <property type="evidence" value="ECO:0007669"/>
    <property type="project" value="UniProtKB-EC"/>
</dbReference>
<comment type="similarity">
    <text evidence="1">Belongs to the protein-tyrosine phosphatase family. Non-receptor class dual specificity subfamily.</text>
</comment>
<organism evidence="5 6">
    <name type="scientific">Hondaea fermentalgiana</name>
    <dbReference type="NCBI Taxonomy" id="2315210"/>
    <lineage>
        <taxon>Eukaryota</taxon>
        <taxon>Sar</taxon>
        <taxon>Stramenopiles</taxon>
        <taxon>Bigyra</taxon>
        <taxon>Labyrinthulomycetes</taxon>
        <taxon>Thraustochytrida</taxon>
        <taxon>Thraustochytriidae</taxon>
        <taxon>Hondaea</taxon>
    </lineage>
</organism>
<dbReference type="EC" id="3.1.3.48" evidence="2"/>
<dbReference type="PANTHER" id="PTHR45848:SF4">
    <property type="entry name" value="DUAL SPECIFICITY PROTEIN PHOSPHATASE 12"/>
    <property type="match status" value="1"/>
</dbReference>
<dbReference type="OrthoDB" id="10252009at2759"/>
<dbReference type="InterPro" id="IPR029021">
    <property type="entry name" value="Prot-tyrosine_phosphatase-like"/>
</dbReference>
<name>A0A2R5GNG3_9STRA</name>
<keyword evidence="6" id="KW-1185">Reference proteome</keyword>
<dbReference type="PANTHER" id="PTHR45848">
    <property type="entry name" value="DUAL SPECIFICITY PROTEIN PHOSPHATASE 12 FAMILY MEMBER"/>
    <property type="match status" value="1"/>
</dbReference>
<dbReference type="GO" id="GO:0008138">
    <property type="term" value="F:protein tyrosine/serine/threonine phosphatase activity"/>
    <property type="evidence" value="ECO:0007669"/>
    <property type="project" value="TreeGrafter"/>
</dbReference>
<dbReference type="AlphaFoldDB" id="A0A2R5GNG3"/>
<dbReference type="InParanoid" id="A0A2R5GNG3"/>
<dbReference type="Gene3D" id="3.90.190.10">
    <property type="entry name" value="Protein tyrosine phosphatase superfamily"/>
    <property type="match status" value="1"/>
</dbReference>
<gene>
    <name evidence="5" type="ORF">FCC1311_086452</name>
</gene>
<keyword evidence="3" id="KW-0378">Hydrolase</keyword>
<dbReference type="Proteomes" id="UP000241890">
    <property type="component" value="Unassembled WGS sequence"/>
</dbReference>
<evidence type="ECO:0000313" key="6">
    <source>
        <dbReference type="Proteomes" id="UP000241890"/>
    </source>
</evidence>
<reference evidence="5 6" key="1">
    <citation type="submission" date="2017-12" db="EMBL/GenBank/DDBJ databases">
        <title>Sequencing, de novo assembly and annotation of complete genome of a new Thraustochytrid species, strain FCC1311.</title>
        <authorList>
            <person name="Sedici K."/>
            <person name="Godart F."/>
            <person name="Aiese Cigliano R."/>
            <person name="Sanseverino W."/>
            <person name="Barakat M."/>
            <person name="Ortet P."/>
            <person name="Marechal E."/>
            <person name="Cagnac O."/>
            <person name="Amato A."/>
        </authorList>
    </citation>
    <scope>NUCLEOTIDE SEQUENCE [LARGE SCALE GENOMIC DNA]</scope>
</reference>
<evidence type="ECO:0000256" key="2">
    <source>
        <dbReference type="ARBA" id="ARBA00013064"/>
    </source>
</evidence>
<dbReference type="EMBL" id="BEYU01000122">
    <property type="protein sequence ID" value="GBG32420.1"/>
    <property type="molecule type" value="Genomic_DNA"/>
</dbReference>
<accession>A0A2R5GNG3</accession>
<keyword evidence="4" id="KW-0904">Protein phosphatase</keyword>
<comment type="caution">
    <text evidence="5">The sequence shown here is derived from an EMBL/GenBank/DDBJ whole genome shotgun (WGS) entry which is preliminary data.</text>
</comment>
<evidence type="ECO:0000313" key="5">
    <source>
        <dbReference type="EMBL" id="GBG32420.1"/>
    </source>
</evidence>
<protein>
    <recommendedName>
        <fullName evidence="2">protein-tyrosine-phosphatase</fullName>
        <ecNumber evidence="2">3.1.3.48</ecNumber>
    </recommendedName>
</protein>